<dbReference type="GO" id="GO:0006508">
    <property type="term" value="P:proteolysis"/>
    <property type="evidence" value="ECO:0007669"/>
    <property type="project" value="InterPro"/>
</dbReference>
<feature type="transmembrane region" description="Helical" evidence="7">
    <location>
        <begin position="108"/>
        <end position="128"/>
    </location>
</feature>
<evidence type="ECO:0000256" key="5">
    <source>
        <dbReference type="ARBA" id="ARBA00022989"/>
    </source>
</evidence>
<dbReference type="SUPFAM" id="SSF48452">
    <property type="entry name" value="TPR-like"/>
    <property type="match status" value="1"/>
</dbReference>
<dbReference type="InterPro" id="IPR008915">
    <property type="entry name" value="Peptidase_M50"/>
</dbReference>
<comment type="cofactor">
    <cofactor evidence="1">
        <name>Zn(2+)</name>
        <dbReference type="ChEBI" id="CHEBI:29105"/>
    </cofactor>
</comment>
<evidence type="ECO:0000256" key="2">
    <source>
        <dbReference type="ARBA" id="ARBA00004141"/>
    </source>
</evidence>
<dbReference type="GO" id="GO:0016020">
    <property type="term" value="C:membrane"/>
    <property type="evidence" value="ECO:0007669"/>
    <property type="project" value="UniProtKB-SubCell"/>
</dbReference>
<gene>
    <name evidence="9" type="ORF">WA1_21375</name>
</gene>
<sequence>MELAFIFTILIWLYFSIFCHEMGHFMTAKILRFNPYLVRIGVGRTILNYKILNTLIEIKAIPTGGFTNISNIAQQGLKSKLILIHISGPLSNLFLGLLLYFISNNLEFIEIISNLSSIEFLIFITNLIPLKTYQDGRTYSSDGKQILDTLIKSKQKIIQKLLGLSRYTLDKNNTSLIYFNNDIELLYAAFQVEALLQQKKYDNAIEILEQILNHPNCLTRDKVYIIDVLASIVINYGEIKYLQKADNWSLQALEIASNLKTVQGTRGAILIEMGKYYEGKEILLPLTEVGNDGVDIAVSCCYIAKADYFLGNEEQVNYWLKKAGKIGMANHILLRIKREINR</sequence>
<comment type="similarity">
    <text evidence="3">Belongs to the peptidase M50B family.</text>
</comment>
<comment type="caution">
    <text evidence="9">The sequence shown here is derived from an EMBL/GenBank/DDBJ whole genome shotgun (WGS) entry which is preliminary data.</text>
</comment>
<accession>A0A139XD33</accession>
<name>A0A139XD33_9CYAN</name>
<evidence type="ECO:0000259" key="8">
    <source>
        <dbReference type="Pfam" id="PF02163"/>
    </source>
</evidence>
<evidence type="ECO:0000256" key="4">
    <source>
        <dbReference type="ARBA" id="ARBA00022692"/>
    </source>
</evidence>
<protein>
    <recommendedName>
        <fullName evidence="8">Peptidase M50 domain-containing protein</fullName>
    </recommendedName>
</protein>
<feature type="transmembrane region" description="Helical" evidence="7">
    <location>
        <begin position="6"/>
        <end position="23"/>
    </location>
</feature>
<dbReference type="Pfam" id="PF02163">
    <property type="entry name" value="Peptidase_M50"/>
    <property type="match status" value="1"/>
</dbReference>
<dbReference type="CDD" id="cd05709">
    <property type="entry name" value="S2P-M50"/>
    <property type="match status" value="1"/>
</dbReference>
<dbReference type="InterPro" id="IPR011990">
    <property type="entry name" value="TPR-like_helical_dom_sf"/>
</dbReference>
<keyword evidence="6 7" id="KW-0472">Membrane</keyword>
<dbReference type="Gene3D" id="1.25.40.10">
    <property type="entry name" value="Tetratricopeptide repeat domain"/>
    <property type="match status" value="1"/>
</dbReference>
<evidence type="ECO:0000313" key="9">
    <source>
        <dbReference type="EMBL" id="KYC42611.1"/>
    </source>
</evidence>
<dbReference type="Proteomes" id="UP000076925">
    <property type="component" value="Unassembled WGS sequence"/>
</dbReference>
<dbReference type="AlphaFoldDB" id="A0A139XD33"/>
<dbReference type="STRING" id="128403.WA1_21375"/>
<dbReference type="OrthoDB" id="9782003at2"/>
<organism evidence="9 10">
    <name type="scientific">Scytonema hofmannii PCC 7110</name>
    <dbReference type="NCBI Taxonomy" id="128403"/>
    <lineage>
        <taxon>Bacteria</taxon>
        <taxon>Bacillati</taxon>
        <taxon>Cyanobacteriota</taxon>
        <taxon>Cyanophyceae</taxon>
        <taxon>Nostocales</taxon>
        <taxon>Scytonemataceae</taxon>
        <taxon>Scytonema</taxon>
    </lineage>
</organism>
<evidence type="ECO:0000313" key="10">
    <source>
        <dbReference type="Proteomes" id="UP000076925"/>
    </source>
</evidence>
<feature type="transmembrane region" description="Helical" evidence="7">
    <location>
        <begin position="81"/>
        <end position="102"/>
    </location>
</feature>
<reference evidence="9 10" key="1">
    <citation type="journal article" date="2013" name="Genome Biol. Evol.">
        <title>Genomes of Stigonematalean cyanobacteria (subsection V) and the evolution of oxygenic photosynthesis from prokaryotes to plastids.</title>
        <authorList>
            <person name="Dagan T."/>
            <person name="Roettger M."/>
            <person name="Stucken K."/>
            <person name="Landan G."/>
            <person name="Koch R."/>
            <person name="Major P."/>
            <person name="Gould S.B."/>
            <person name="Goremykin V.V."/>
            <person name="Rippka R."/>
            <person name="Tandeau de Marsac N."/>
            <person name="Gugger M."/>
            <person name="Lockhart P.J."/>
            <person name="Allen J.F."/>
            <person name="Brune I."/>
            <person name="Maus I."/>
            <person name="Puhler A."/>
            <person name="Martin W.F."/>
        </authorList>
    </citation>
    <scope>NUCLEOTIDE SEQUENCE [LARGE SCALE GENOMIC DNA]</scope>
    <source>
        <strain evidence="9 10">PCC 7110</strain>
    </source>
</reference>
<evidence type="ECO:0000256" key="7">
    <source>
        <dbReference type="SAM" id="Phobius"/>
    </source>
</evidence>
<evidence type="ECO:0000256" key="3">
    <source>
        <dbReference type="ARBA" id="ARBA00007931"/>
    </source>
</evidence>
<keyword evidence="4 7" id="KW-0812">Transmembrane</keyword>
<evidence type="ECO:0000256" key="1">
    <source>
        <dbReference type="ARBA" id="ARBA00001947"/>
    </source>
</evidence>
<dbReference type="EMBL" id="ANNX02000020">
    <property type="protein sequence ID" value="KYC42611.1"/>
    <property type="molecule type" value="Genomic_DNA"/>
</dbReference>
<keyword evidence="5 7" id="KW-1133">Transmembrane helix</keyword>
<evidence type="ECO:0000256" key="6">
    <source>
        <dbReference type="ARBA" id="ARBA00023136"/>
    </source>
</evidence>
<keyword evidence="10" id="KW-1185">Reference proteome</keyword>
<comment type="subcellular location">
    <subcellularLocation>
        <location evidence="2">Membrane</location>
        <topology evidence="2">Multi-pass membrane protein</topology>
    </subcellularLocation>
</comment>
<feature type="domain" description="Peptidase M50" evidence="8">
    <location>
        <begin position="9"/>
        <end position="113"/>
    </location>
</feature>
<proteinExistence type="inferred from homology"/>